<reference evidence="12 13" key="1">
    <citation type="submission" date="2016-07" db="EMBL/GenBank/DDBJ databases">
        <title>Pervasive Adenine N6-methylation of Active Genes in Fungi.</title>
        <authorList>
            <consortium name="DOE Joint Genome Institute"/>
            <person name="Mondo S.J."/>
            <person name="Dannebaum R.O."/>
            <person name="Kuo R.C."/>
            <person name="Labutti K."/>
            <person name="Haridas S."/>
            <person name="Kuo A."/>
            <person name="Salamov A."/>
            <person name="Ahrendt S.R."/>
            <person name="Lipzen A."/>
            <person name="Sullivan W."/>
            <person name="Andreopoulos W.B."/>
            <person name="Clum A."/>
            <person name="Lindquist E."/>
            <person name="Daum C."/>
            <person name="Ramamoorthy G.K."/>
            <person name="Gryganskyi A."/>
            <person name="Culley D."/>
            <person name="Magnuson J.K."/>
            <person name="James T.Y."/>
            <person name="O'Malley M.A."/>
            <person name="Stajich J.E."/>
            <person name="Spatafora J.W."/>
            <person name="Visel A."/>
            <person name="Grigoriev I.V."/>
        </authorList>
    </citation>
    <scope>NUCLEOTIDE SEQUENCE [LARGE SCALE GENOMIC DNA]</scope>
    <source>
        <strain evidence="12 13">62-1032</strain>
    </source>
</reference>
<feature type="transmembrane region" description="Helical" evidence="10">
    <location>
        <begin position="334"/>
        <end position="356"/>
    </location>
</feature>
<keyword evidence="6 10" id="KW-0472">Membrane</keyword>
<dbReference type="InterPro" id="IPR003663">
    <property type="entry name" value="Sugar/inositol_transpt"/>
</dbReference>
<organism evidence="12 13">
    <name type="scientific">Leucosporidium creatinivorum</name>
    <dbReference type="NCBI Taxonomy" id="106004"/>
    <lineage>
        <taxon>Eukaryota</taxon>
        <taxon>Fungi</taxon>
        <taxon>Dikarya</taxon>
        <taxon>Basidiomycota</taxon>
        <taxon>Pucciniomycotina</taxon>
        <taxon>Microbotryomycetes</taxon>
        <taxon>Leucosporidiales</taxon>
        <taxon>Leucosporidium</taxon>
    </lineage>
</organism>
<feature type="transmembrane region" description="Helical" evidence="10">
    <location>
        <begin position="145"/>
        <end position="168"/>
    </location>
</feature>
<dbReference type="InterPro" id="IPR020846">
    <property type="entry name" value="MFS_dom"/>
</dbReference>
<dbReference type="Gene3D" id="1.20.1250.20">
    <property type="entry name" value="MFS general substrate transporter like domains"/>
    <property type="match status" value="1"/>
</dbReference>
<dbReference type="EMBL" id="MCGR01000026">
    <property type="protein sequence ID" value="ORY79779.1"/>
    <property type="molecule type" value="Genomic_DNA"/>
</dbReference>
<comment type="subcellular location">
    <subcellularLocation>
        <location evidence="1">Membrane</location>
        <topology evidence="1">Multi-pass membrane protein</topology>
    </subcellularLocation>
</comment>
<evidence type="ECO:0000256" key="2">
    <source>
        <dbReference type="ARBA" id="ARBA00010992"/>
    </source>
</evidence>
<feature type="transmembrane region" description="Helical" evidence="10">
    <location>
        <begin position="12"/>
        <end position="33"/>
    </location>
</feature>
<dbReference type="Proteomes" id="UP000193467">
    <property type="component" value="Unassembled WGS sequence"/>
</dbReference>
<evidence type="ECO:0000256" key="6">
    <source>
        <dbReference type="ARBA" id="ARBA00023136"/>
    </source>
</evidence>
<dbReference type="OrthoDB" id="508119at2759"/>
<dbReference type="AlphaFoldDB" id="A0A1Y2F7D9"/>
<dbReference type="PROSITE" id="PS50850">
    <property type="entry name" value="MFS"/>
    <property type="match status" value="1"/>
</dbReference>
<dbReference type="InterPro" id="IPR050360">
    <property type="entry name" value="MFS_Sugar_Transporters"/>
</dbReference>
<feature type="transmembrane region" description="Helical" evidence="10">
    <location>
        <begin position="109"/>
        <end position="133"/>
    </location>
</feature>
<evidence type="ECO:0000256" key="4">
    <source>
        <dbReference type="ARBA" id="ARBA00022692"/>
    </source>
</evidence>
<evidence type="ECO:0000256" key="1">
    <source>
        <dbReference type="ARBA" id="ARBA00004141"/>
    </source>
</evidence>
<keyword evidence="5 10" id="KW-1133">Transmembrane helix</keyword>
<sequence length="525" mass="58143">MAPYMTKTAVYNWYASMVAAGCMVLYGYDASVFNATQGSKNWVNYFGNPTTTQIGTINSVYIVGNIVAGWFFSAPVSTYFGRRVAMAVGCALVVIATFVQTFAPRGHLGAFLGGRFIVGLGQGMALPVGPVYISEIARSEIRGKVLAFWQLFYSVGSFIAFWIAYATARHPELGEWDWKLIVIFQALCPAIIISLIFFLPESPRWYVQKGRIDDARAALRRFRDTEEEVETEILEMREAMEYEAQQTKGTSIWQVYKQLWVDKSLRWRMFLALVINAGQQLTGQGSLNSYSTVIYKKVFTSASTISLINALNATFGILFTLNAAWLVERIGRKWLLAGGAAGQAICMLIVALVGTLTPGGTSKSEPVGISIVFLLFLFILFYKPTWGATVWIWTSEVFSMNVRSYAVGAASQTQNVANIIVNQFFPQLIAAASFKSFFLFFGINIFLFFFVFFLVPETKGVRLEEMDTLFGGVNHINAGADILGAQSTFSGDIDKAAPAEHRENLHALNEVSEDKASQEKASNKV</sequence>
<feature type="transmembrane region" description="Helical" evidence="10">
    <location>
        <begin position="307"/>
        <end position="327"/>
    </location>
</feature>
<dbReference type="PANTHER" id="PTHR48022">
    <property type="entry name" value="PLASTIDIC GLUCOSE TRANSPORTER 4"/>
    <property type="match status" value="1"/>
</dbReference>
<dbReference type="GO" id="GO:0016020">
    <property type="term" value="C:membrane"/>
    <property type="evidence" value="ECO:0007669"/>
    <property type="project" value="UniProtKB-SubCell"/>
</dbReference>
<dbReference type="GO" id="GO:0005351">
    <property type="term" value="F:carbohydrate:proton symporter activity"/>
    <property type="evidence" value="ECO:0007669"/>
    <property type="project" value="TreeGrafter"/>
</dbReference>
<comment type="similarity">
    <text evidence="2 8">Belongs to the major facilitator superfamily. Sugar transporter (TC 2.A.1.1) family.</text>
</comment>
<evidence type="ECO:0000313" key="13">
    <source>
        <dbReference type="Proteomes" id="UP000193467"/>
    </source>
</evidence>
<evidence type="ECO:0000256" key="5">
    <source>
        <dbReference type="ARBA" id="ARBA00022989"/>
    </source>
</evidence>
<accession>A0A1Y2F7D9</accession>
<evidence type="ECO:0000256" key="3">
    <source>
        <dbReference type="ARBA" id="ARBA00022448"/>
    </source>
</evidence>
<dbReference type="InterPro" id="IPR005828">
    <property type="entry name" value="MFS_sugar_transport-like"/>
</dbReference>
<dbReference type="PROSITE" id="PS51257">
    <property type="entry name" value="PROKAR_LIPOPROTEIN"/>
    <property type="match status" value="1"/>
</dbReference>
<dbReference type="InterPro" id="IPR005829">
    <property type="entry name" value="Sugar_transporter_CS"/>
</dbReference>
<feature type="transmembrane region" description="Helical" evidence="10">
    <location>
        <begin position="53"/>
        <end position="72"/>
    </location>
</feature>
<dbReference type="InterPro" id="IPR036259">
    <property type="entry name" value="MFS_trans_sf"/>
</dbReference>
<feature type="transmembrane region" description="Helical" evidence="10">
    <location>
        <begin position="437"/>
        <end position="456"/>
    </location>
</feature>
<dbReference type="PRINTS" id="PR00171">
    <property type="entry name" value="SUGRTRNSPORT"/>
</dbReference>
<keyword evidence="9" id="KW-0175">Coiled coil</keyword>
<evidence type="ECO:0000259" key="11">
    <source>
        <dbReference type="PROSITE" id="PS50850"/>
    </source>
</evidence>
<name>A0A1Y2F7D9_9BASI</name>
<evidence type="ECO:0000256" key="7">
    <source>
        <dbReference type="ARBA" id="ARBA00049119"/>
    </source>
</evidence>
<evidence type="ECO:0000313" key="12">
    <source>
        <dbReference type="EMBL" id="ORY79779.1"/>
    </source>
</evidence>
<keyword evidence="13" id="KW-1185">Reference proteome</keyword>
<feature type="coiled-coil region" evidence="9">
    <location>
        <begin position="212"/>
        <end position="239"/>
    </location>
</feature>
<dbReference type="FunFam" id="1.20.1250.20:FF:000134">
    <property type="entry name" value="MFS sugar transporter protein"/>
    <property type="match status" value="1"/>
</dbReference>
<evidence type="ECO:0000256" key="9">
    <source>
        <dbReference type="SAM" id="Coils"/>
    </source>
</evidence>
<dbReference type="PANTHER" id="PTHR48022:SF46">
    <property type="entry name" value="SUGAR TRANSPORTER, PUTATIVE (AFU_ORTHOLOGUE AFUA_1G11830)-RELATED"/>
    <property type="match status" value="1"/>
</dbReference>
<keyword evidence="3 8" id="KW-0813">Transport</keyword>
<feature type="domain" description="Major facilitator superfamily (MFS) profile" evidence="11">
    <location>
        <begin position="15"/>
        <end position="459"/>
    </location>
</feature>
<dbReference type="Pfam" id="PF00083">
    <property type="entry name" value="Sugar_tr"/>
    <property type="match status" value="1"/>
</dbReference>
<protein>
    <submittedName>
        <fullName evidence="12">General substrate transporter</fullName>
    </submittedName>
</protein>
<dbReference type="NCBIfam" id="TIGR00879">
    <property type="entry name" value="SP"/>
    <property type="match status" value="1"/>
</dbReference>
<comment type="caution">
    <text evidence="12">The sequence shown here is derived from an EMBL/GenBank/DDBJ whole genome shotgun (WGS) entry which is preliminary data.</text>
</comment>
<keyword evidence="4 10" id="KW-0812">Transmembrane</keyword>
<evidence type="ECO:0000256" key="10">
    <source>
        <dbReference type="SAM" id="Phobius"/>
    </source>
</evidence>
<dbReference type="PROSITE" id="PS00216">
    <property type="entry name" value="SUGAR_TRANSPORT_1"/>
    <property type="match status" value="1"/>
</dbReference>
<proteinExistence type="inferred from homology"/>
<feature type="transmembrane region" description="Helical" evidence="10">
    <location>
        <begin position="368"/>
        <end position="393"/>
    </location>
</feature>
<dbReference type="InParanoid" id="A0A1Y2F7D9"/>
<gene>
    <name evidence="12" type="ORF">BCR35DRAFT_304611</name>
</gene>
<feature type="transmembrane region" description="Helical" evidence="10">
    <location>
        <begin position="84"/>
        <end position="103"/>
    </location>
</feature>
<feature type="transmembrane region" description="Helical" evidence="10">
    <location>
        <begin position="180"/>
        <end position="199"/>
    </location>
</feature>
<dbReference type="SUPFAM" id="SSF103473">
    <property type="entry name" value="MFS general substrate transporter"/>
    <property type="match status" value="1"/>
</dbReference>
<comment type="catalytic activity">
    <reaction evidence="7">
        <text>myo-inositol(out) + H(+)(out) = myo-inositol(in) + H(+)(in)</text>
        <dbReference type="Rhea" id="RHEA:60364"/>
        <dbReference type="ChEBI" id="CHEBI:15378"/>
        <dbReference type="ChEBI" id="CHEBI:17268"/>
    </reaction>
</comment>
<dbReference type="PROSITE" id="PS00217">
    <property type="entry name" value="SUGAR_TRANSPORT_2"/>
    <property type="match status" value="1"/>
</dbReference>
<feature type="transmembrane region" description="Helical" evidence="10">
    <location>
        <begin position="267"/>
        <end position="287"/>
    </location>
</feature>
<evidence type="ECO:0000256" key="8">
    <source>
        <dbReference type="RuleBase" id="RU003346"/>
    </source>
</evidence>